<evidence type="ECO:0000313" key="1">
    <source>
        <dbReference type="EMBL" id="TQJ05148.1"/>
    </source>
</evidence>
<comment type="caution">
    <text evidence="1">The sequence shown here is derived from an EMBL/GenBank/DDBJ whole genome shotgun (WGS) entry which is preliminary data.</text>
</comment>
<protein>
    <submittedName>
        <fullName evidence="1">Uncharacterized protein</fullName>
    </submittedName>
</protein>
<reference evidence="1 2" key="1">
    <citation type="submission" date="2019-06" db="EMBL/GenBank/DDBJ databases">
        <title>Sequencing the genomes of 1000 actinobacteria strains.</title>
        <authorList>
            <person name="Klenk H.-P."/>
        </authorList>
    </citation>
    <scope>NUCLEOTIDE SEQUENCE [LARGE SCALE GENOMIC DNA]</scope>
    <source>
        <strain evidence="1 2">DSM 45679</strain>
    </source>
</reference>
<dbReference type="EMBL" id="VFML01000001">
    <property type="protein sequence ID" value="TQJ05148.1"/>
    <property type="molecule type" value="Genomic_DNA"/>
</dbReference>
<accession>A0A542DPW8</accession>
<keyword evidence="2" id="KW-1185">Reference proteome</keyword>
<dbReference type="AlphaFoldDB" id="A0A542DPW8"/>
<name>A0A542DPW8_AMYCI</name>
<dbReference type="RefSeq" id="WP_142000719.1">
    <property type="nucleotide sequence ID" value="NZ_VFML01000001.1"/>
</dbReference>
<gene>
    <name evidence="1" type="ORF">FB471_4973</name>
</gene>
<sequence length="219" mass="22965">MASHVPFGRPLFSLLEDAVVLAEGEHKLTVCGPWGDIEVTDRSPLVREALHRMSLGPVSLGNIPALAEESARWQATGTRGPRWIRLKRTLDALGGCVVNSLGLFDGGGPILSLVADVPDAVFDCVSVAERAVVEVRPGATIEDIEAEQVFRCRGVAYRAVLHRSPATEIAKCLLSGETTITEVAGGLQVGRPVVGDVVAYLAGAGLLLVEGPPNALSGT</sequence>
<evidence type="ECO:0000313" key="2">
    <source>
        <dbReference type="Proteomes" id="UP000320876"/>
    </source>
</evidence>
<organism evidence="1 2">
    <name type="scientific">Amycolatopsis cihanbeyliensis</name>
    <dbReference type="NCBI Taxonomy" id="1128664"/>
    <lineage>
        <taxon>Bacteria</taxon>
        <taxon>Bacillati</taxon>
        <taxon>Actinomycetota</taxon>
        <taxon>Actinomycetes</taxon>
        <taxon>Pseudonocardiales</taxon>
        <taxon>Pseudonocardiaceae</taxon>
        <taxon>Amycolatopsis</taxon>
    </lineage>
</organism>
<dbReference type="OrthoDB" id="3723182at2"/>
<proteinExistence type="predicted"/>
<dbReference type="Proteomes" id="UP000320876">
    <property type="component" value="Unassembled WGS sequence"/>
</dbReference>